<dbReference type="Pfam" id="PF00072">
    <property type="entry name" value="Response_reg"/>
    <property type="match status" value="1"/>
</dbReference>
<comment type="caution">
    <text evidence="7">The sequence shown here is derived from an EMBL/GenBank/DDBJ whole genome shotgun (WGS) entry which is preliminary data.</text>
</comment>
<accession>A0ABV8SDT0</accession>
<dbReference type="InterPro" id="IPR018060">
    <property type="entry name" value="HTH_AraC"/>
</dbReference>
<dbReference type="InterPro" id="IPR009057">
    <property type="entry name" value="Homeodomain-like_sf"/>
</dbReference>
<sequence>MGIRVILADDEPLIIKGLRKLIHWEALGMEIVAQAYDGQELIEAIDSHSPDIVISDISMPFLSGIDIIKEINSRRLAIKVIFISAYQEFSYARDAVAFGAVDYLVKPVVKQQLEDVLRKAASLIQEESEQSRSKIDLQRFEKAKQNEETKDRFIRLIDGSLPTSTDAYRQLIAQLQGPLFTVGLVELDRIEAESDRWPGQQQKLIAFAIENILNEIVAGTGRGQVFTINQLHVVLLEHVQPDEPVQIAYEVKQKIGSFLKLNVSIGLSKPVATGAELSQAYAQAEQALQLKYFFGLNRVIVSESHTLKASIESELYALQLEIIRGLTNQSWNDAMSGLAPLLREIRSATIGNASLAVSTCFSSILFIVQEIKKSGVQLPDWGFDLHGLQSLLENYETFDEMERGVYQIVEELYQRIDDKSGNKEKLLLTKIKQYIEEHYSEEISLESVSAIAFMNPYYFSSFFKKHTRQNFKQYVTEIRMKQAVSLLNQTDLMVYEIAEKVGYNNARHFSDMFKKHYGKLPMEYKQALRK</sequence>
<dbReference type="PROSITE" id="PS00041">
    <property type="entry name" value="HTH_ARAC_FAMILY_1"/>
    <property type="match status" value="1"/>
</dbReference>
<feature type="modified residue" description="4-aspartylphosphate" evidence="4">
    <location>
        <position position="56"/>
    </location>
</feature>
<dbReference type="SUPFAM" id="SSF52172">
    <property type="entry name" value="CheY-like"/>
    <property type="match status" value="1"/>
</dbReference>
<dbReference type="InterPro" id="IPR020449">
    <property type="entry name" value="Tscrpt_reg_AraC-type_HTH"/>
</dbReference>
<dbReference type="PROSITE" id="PS01124">
    <property type="entry name" value="HTH_ARAC_FAMILY_2"/>
    <property type="match status" value="1"/>
</dbReference>
<dbReference type="InterPro" id="IPR041522">
    <property type="entry name" value="CdaR_GGDEF"/>
</dbReference>
<dbReference type="InterPro" id="IPR018062">
    <property type="entry name" value="HTH_AraC-typ_CS"/>
</dbReference>
<evidence type="ECO:0000256" key="1">
    <source>
        <dbReference type="ARBA" id="ARBA00023015"/>
    </source>
</evidence>
<dbReference type="Pfam" id="PF17853">
    <property type="entry name" value="GGDEF_2"/>
    <property type="match status" value="1"/>
</dbReference>
<keyword evidence="3" id="KW-0804">Transcription</keyword>
<dbReference type="Proteomes" id="UP001595755">
    <property type="component" value="Unassembled WGS sequence"/>
</dbReference>
<dbReference type="PANTHER" id="PTHR43280">
    <property type="entry name" value="ARAC-FAMILY TRANSCRIPTIONAL REGULATOR"/>
    <property type="match status" value="1"/>
</dbReference>
<dbReference type="SMART" id="SM00342">
    <property type="entry name" value="HTH_ARAC"/>
    <property type="match status" value="1"/>
</dbReference>
<keyword evidence="2" id="KW-0238">DNA-binding</keyword>
<keyword evidence="8" id="KW-1185">Reference proteome</keyword>
<evidence type="ECO:0000256" key="2">
    <source>
        <dbReference type="ARBA" id="ARBA00023125"/>
    </source>
</evidence>
<keyword evidence="4" id="KW-0597">Phosphoprotein</keyword>
<dbReference type="SUPFAM" id="SSF46689">
    <property type="entry name" value="Homeodomain-like"/>
    <property type="match status" value="2"/>
</dbReference>
<evidence type="ECO:0000259" key="5">
    <source>
        <dbReference type="PROSITE" id="PS01124"/>
    </source>
</evidence>
<dbReference type="InterPro" id="IPR001789">
    <property type="entry name" value="Sig_transdc_resp-reg_receiver"/>
</dbReference>
<dbReference type="SMART" id="SM00448">
    <property type="entry name" value="REC"/>
    <property type="match status" value="1"/>
</dbReference>
<dbReference type="Pfam" id="PF12833">
    <property type="entry name" value="HTH_18"/>
    <property type="match status" value="1"/>
</dbReference>
<dbReference type="PROSITE" id="PS50110">
    <property type="entry name" value="RESPONSE_REGULATORY"/>
    <property type="match status" value="1"/>
</dbReference>
<evidence type="ECO:0000256" key="3">
    <source>
        <dbReference type="ARBA" id="ARBA00023163"/>
    </source>
</evidence>
<dbReference type="PRINTS" id="PR00032">
    <property type="entry name" value="HTHARAC"/>
</dbReference>
<evidence type="ECO:0000313" key="7">
    <source>
        <dbReference type="EMBL" id="MFC4305117.1"/>
    </source>
</evidence>
<dbReference type="InterPro" id="IPR011006">
    <property type="entry name" value="CheY-like_superfamily"/>
</dbReference>
<name>A0ABV8SDT0_9BACL</name>
<dbReference type="RefSeq" id="WP_204603443.1">
    <property type="nucleotide sequence ID" value="NZ_JBHSED010000035.1"/>
</dbReference>
<dbReference type="PANTHER" id="PTHR43280:SF2">
    <property type="entry name" value="HTH-TYPE TRANSCRIPTIONAL REGULATOR EXSA"/>
    <property type="match status" value="1"/>
</dbReference>
<dbReference type="EMBL" id="JBHSED010000035">
    <property type="protein sequence ID" value="MFC4305117.1"/>
    <property type="molecule type" value="Genomic_DNA"/>
</dbReference>
<proteinExistence type="predicted"/>
<dbReference type="Gene3D" id="1.10.10.60">
    <property type="entry name" value="Homeodomain-like"/>
    <property type="match status" value="2"/>
</dbReference>
<protein>
    <submittedName>
        <fullName evidence="7">Response regulator</fullName>
    </submittedName>
</protein>
<feature type="domain" description="HTH araC/xylS-type" evidence="5">
    <location>
        <begin position="429"/>
        <end position="527"/>
    </location>
</feature>
<keyword evidence="1" id="KW-0805">Transcription regulation</keyword>
<reference evidence="8" key="1">
    <citation type="journal article" date="2019" name="Int. J. Syst. Evol. Microbiol.">
        <title>The Global Catalogue of Microorganisms (GCM) 10K type strain sequencing project: providing services to taxonomists for standard genome sequencing and annotation.</title>
        <authorList>
            <consortium name="The Broad Institute Genomics Platform"/>
            <consortium name="The Broad Institute Genome Sequencing Center for Infectious Disease"/>
            <person name="Wu L."/>
            <person name="Ma J."/>
        </authorList>
    </citation>
    <scope>NUCLEOTIDE SEQUENCE [LARGE SCALE GENOMIC DNA]</scope>
    <source>
        <strain evidence="8">CGMCC 4.1641</strain>
    </source>
</reference>
<organism evidence="7 8">
    <name type="scientific">Cohnella boryungensis</name>
    <dbReference type="NCBI Taxonomy" id="768479"/>
    <lineage>
        <taxon>Bacteria</taxon>
        <taxon>Bacillati</taxon>
        <taxon>Bacillota</taxon>
        <taxon>Bacilli</taxon>
        <taxon>Bacillales</taxon>
        <taxon>Paenibacillaceae</taxon>
        <taxon>Cohnella</taxon>
    </lineage>
</organism>
<dbReference type="Gene3D" id="3.40.50.2300">
    <property type="match status" value="1"/>
</dbReference>
<feature type="domain" description="Response regulatory" evidence="6">
    <location>
        <begin position="4"/>
        <end position="121"/>
    </location>
</feature>
<evidence type="ECO:0000259" key="6">
    <source>
        <dbReference type="PROSITE" id="PS50110"/>
    </source>
</evidence>
<evidence type="ECO:0000313" key="8">
    <source>
        <dbReference type="Proteomes" id="UP001595755"/>
    </source>
</evidence>
<gene>
    <name evidence="7" type="ORF">ACFO1S_16915</name>
</gene>
<dbReference type="CDD" id="cd17536">
    <property type="entry name" value="REC_YesN-like"/>
    <property type="match status" value="1"/>
</dbReference>
<evidence type="ECO:0000256" key="4">
    <source>
        <dbReference type="PROSITE-ProRule" id="PRU00169"/>
    </source>
</evidence>